<dbReference type="AlphaFoldDB" id="A0A2U2J2K9"/>
<feature type="region of interest" description="Disordered" evidence="1">
    <location>
        <begin position="33"/>
        <end position="59"/>
    </location>
</feature>
<accession>A0A2U2J2K9</accession>
<keyword evidence="3" id="KW-1185">Reference proteome</keyword>
<name>A0A2U2J2K9_9SPHN</name>
<evidence type="ECO:0000256" key="1">
    <source>
        <dbReference type="SAM" id="MobiDB-lite"/>
    </source>
</evidence>
<organism evidence="2 3">
    <name type="scientific">Allosphingosinicella humi</name>
    <dbReference type="NCBI Taxonomy" id="2068657"/>
    <lineage>
        <taxon>Bacteria</taxon>
        <taxon>Pseudomonadati</taxon>
        <taxon>Pseudomonadota</taxon>
        <taxon>Alphaproteobacteria</taxon>
        <taxon>Sphingomonadales</taxon>
        <taxon>Sphingomonadaceae</taxon>
        <taxon>Allosphingosinicella</taxon>
    </lineage>
</organism>
<reference evidence="2 3" key="1">
    <citation type="submission" date="2018-05" db="EMBL/GenBank/DDBJ databases">
        <title>Genome of Sphingosinicella humi QZX222.</title>
        <authorList>
            <person name="Qiao Z."/>
            <person name="Wang G."/>
        </authorList>
    </citation>
    <scope>NUCLEOTIDE SEQUENCE [LARGE SCALE GENOMIC DNA]</scope>
    <source>
        <strain evidence="2 3">QZX222</strain>
    </source>
</reference>
<evidence type="ECO:0000313" key="2">
    <source>
        <dbReference type="EMBL" id="PWG02544.1"/>
    </source>
</evidence>
<dbReference type="Proteomes" id="UP000245916">
    <property type="component" value="Unassembled WGS sequence"/>
</dbReference>
<evidence type="ECO:0000313" key="3">
    <source>
        <dbReference type="Proteomes" id="UP000245916"/>
    </source>
</evidence>
<sequence length="59" mass="6248">MRAERSNPAPPQLDCFVAFAPRNDGWCGAAAASVRPERSRGASAPTHHTRPSTSLGTND</sequence>
<proteinExistence type="predicted"/>
<protein>
    <submittedName>
        <fullName evidence="2">Uncharacterized protein</fullName>
    </submittedName>
</protein>
<gene>
    <name evidence="2" type="ORF">DF286_06440</name>
</gene>
<comment type="caution">
    <text evidence="2">The sequence shown here is derived from an EMBL/GenBank/DDBJ whole genome shotgun (WGS) entry which is preliminary data.</text>
</comment>
<dbReference type="EMBL" id="QFFF01000001">
    <property type="protein sequence ID" value="PWG02544.1"/>
    <property type="molecule type" value="Genomic_DNA"/>
</dbReference>